<name>A0A2X3E504_CLOPF</name>
<accession>A0A2X3E504</accession>
<protein>
    <submittedName>
        <fullName evidence="1">Putative CoA-substrate-specific enzyme activase</fullName>
    </submittedName>
</protein>
<dbReference type="PANTHER" id="PTHR32329:SF4">
    <property type="entry name" value="ACTIVATOR OF 2-HYDROXYACYL-COA DEHYDRATASE"/>
    <property type="match status" value="1"/>
</dbReference>
<reference evidence="1 2" key="1">
    <citation type="submission" date="2018-06" db="EMBL/GenBank/DDBJ databases">
        <authorList>
            <consortium name="Pathogen Informatics"/>
            <person name="Doyle S."/>
        </authorList>
    </citation>
    <scope>NUCLEOTIDE SEQUENCE [LARGE SCALE GENOMIC DNA]</scope>
    <source>
        <strain evidence="1 2">NCTC8081</strain>
    </source>
</reference>
<evidence type="ECO:0000313" key="2">
    <source>
        <dbReference type="Proteomes" id="UP000250234"/>
    </source>
</evidence>
<sequence>MEIENNKNFAVFTKEMRKTHTILAPTMLPIHFKLLSGIMKKYGYKLEFFDGDTNSAIEEGLKSVHNDICYPAMIVIGQLMEALKSGKYDPDKTALIMSQTGGGCRASNYIHLLRKALKENNLEQVPVISLNASGLEKHEGFKMYPGLLIKCIYALYYGDLLMYMYNQCKSYEINKGETDRVLDKWIEILKEKFETLKYLKVRELYKNIILDFSKIELEETEKVKVGIVGEIYLKYSPLGNNNLEEFLREDNAEVVMSGVTDFFMYCLSNSEIDYKLYGMKKVSSKFTKIGCSYLEHLQNIMIDSIKKYSKFRAPAPFKELKTSVEEYIGRGVKMGEGWLMTAEMLELINSGVNNIVCAQPFGCLPNHIVGKGMIRGIMEKHPEANIVVVDYDPSSTKVNQENRIKLMLANAKLSEYILNNN</sequence>
<dbReference type="AlphaFoldDB" id="A0A2X3E504"/>
<dbReference type="Proteomes" id="UP000250234">
    <property type="component" value="Unassembled WGS sequence"/>
</dbReference>
<dbReference type="InterPro" id="IPR051805">
    <property type="entry name" value="Dehydratase_Activator_Redct"/>
</dbReference>
<dbReference type="PANTHER" id="PTHR32329">
    <property type="entry name" value="BIFUNCTIONAL PROTEIN [INCLUDES 2-HYDROXYACYL-COA DEHYDRATASE (N-TER) AND ITS ACTIVATOR DOMAIN (C_TERM)-RELATED"/>
    <property type="match status" value="1"/>
</dbReference>
<dbReference type="EMBL" id="UAWO01000002">
    <property type="protein sequence ID" value="SQC06889.1"/>
    <property type="molecule type" value="Genomic_DNA"/>
</dbReference>
<gene>
    <name evidence="1" type="ORF">NCTC8081_01005</name>
</gene>
<proteinExistence type="predicted"/>
<evidence type="ECO:0000313" key="1">
    <source>
        <dbReference type="EMBL" id="SQC06889.1"/>
    </source>
</evidence>
<organism evidence="1 2">
    <name type="scientific">Clostridium perfringens</name>
    <dbReference type="NCBI Taxonomy" id="1502"/>
    <lineage>
        <taxon>Bacteria</taxon>
        <taxon>Bacillati</taxon>
        <taxon>Bacillota</taxon>
        <taxon>Clostridia</taxon>
        <taxon>Eubacteriales</taxon>
        <taxon>Clostridiaceae</taxon>
        <taxon>Clostridium</taxon>
    </lineage>
</organism>
<dbReference type="RefSeq" id="WP_111945521.1">
    <property type="nucleotide sequence ID" value="NZ_CATNYA010000005.1"/>
</dbReference>